<reference evidence="8 9" key="1">
    <citation type="journal article" name="Sci. Rep.">
        <title>Genome-scale phylogenetic analyses confirm Olpidium as the closest living zoosporic fungus to the non-flagellated, terrestrial fungi.</title>
        <authorList>
            <person name="Chang Y."/>
            <person name="Rochon D."/>
            <person name="Sekimoto S."/>
            <person name="Wang Y."/>
            <person name="Chovatia M."/>
            <person name="Sandor L."/>
            <person name="Salamov A."/>
            <person name="Grigoriev I.V."/>
            <person name="Stajich J.E."/>
            <person name="Spatafora J.W."/>
        </authorList>
    </citation>
    <scope>NUCLEOTIDE SEQUENCE [LARGE SCALE GENOMIC DNA]</scope>
    <source>
        <strain evidence="8">S191</strain>
    </source>
</reference>
<sequence>MAMALFDVPGWNLGLVRPGEPGPKAATEGRAKGRAPSTAKMNSDVDGGGRNRTPSRSGRRRAPLAAAPGRPANKRGRDVEENGVPDRGRKDRRKRRKKGEEEEEEAAEKKETEGDGAEQAAAEPAAAERAGRRKILQRCDRKGPGGRGNSPASPSRQNAAGRSSWQQAAAGGDDGPRRTASACRRAERTQGVAAGQVRRQQRHASVAAPPEHAAEAVPVRGNPSRDVFVEEKVDSGREKVTVASAAAASASFAADGVTARGASDAAVQLPCLPTRGSLSKREKDKLLKSFHRLRTSAGGLPRASLPNAISPERKAAIGDTAKARNSGAKLTKLQWEMQKKLRGSKFRWLNEQLYTTTGAEAFELFSKTPELFDVVSSCPVTAWA</sequence>
<feature type="compositionally biased region" description="Low complexity" evidence="7">
    <location>
        <begin position="203"/>
        <end position="219"/>
    </location>
</feature>
<comment type="similarity">
    <text evidence="6">Belongs to the methyltransferase superfamily. RRP8 family.</text>
</comment>
<comment type="caution">
    <text evidence="8">The sequence shown here is derived from an EMBL/GenBank/DDBJ whole genome shotgun (WGS) entry which is preliminary data.</text>
</comment>
<keyword evidence="2 6" id="KW-0489">Methyltransferase</keyword>
<evidence type="ECO:0000256" key="3">
    <source>
        <dbReference type="ARBA" id="ARBA00022679"/>
    </source>
</evidence>
<dbReference type="InterPro" id="IPR007823">
    <property type="entry name" value="RRP8"/>
</dbReference>
<dbReference type="AlphaFoldDB" id="A0A8H8DF20"/>
<feature type="non-terminal residue" evidence="8">
    <location>
        <position position="384"/>
    </location>
</feature>
<evidence type="ECO:0000256" key="1">
    <source>
        <dbReference type="ARBA" id="ARBA00022552"/>
    </source>
</evidence>
<evidence type="ECO:0000256" key="2">
    <source>
        <dbReference type="ARBA" id="ARBA00022603"/>
    </source>
</evidence>
<feature type="compositionally biased region" description="Low complexity" evidence="7">
    <location>
        <begin position="117"/>
        <end position="128"/>
    </location>
</feature>
<feature type="compositionally biased region" description="Basic and acidic residues" evidence="7">
    <location>
        <begin position="75"/>
        <end position="89"/>
    </location>
</feature>
<dbReference type="EMBL" id="JAEFCI010012320">
    <property type="protein sequence ID" value="KAG5456080.1"/>
    <property type="molecule type" value="Genomic_DNA"/>
</dbReference>
<dbReference type="Gene3D" id="1.10.10.2150">
    <property type="entry name" value="Ribosomal RNA-processing protein 8, N-terminal domain"/>
    <property type="match status" value="1"/>
</dbReference>
<proteinExistence type="inferred from homology"/>
<keyword evidence="3 6" id="KW-0808">Transferase</keyword>
<dbReference type="GO" id="GO:0006364">
    <property type="term" value="P:rRNA processing"/>
    <property type="evidence" value="ECO:0007669"/>
    <property type="project" value="UniProtKB-UniRule"/>
</dbReference>
<keyword evidence="1 6" id="KW-0698">rRNA processing</keyword>
<keyword evidence="9" id="KW-1185">Reference proteome</keyword>
<dbReference type="PANTHER" id="PTHR12787:SF0">
    <property type="entry name" value="RIBOSOMAL RNA-PROCESSING PROTEIN 8"/>
    <property type="match status" value="1"/>
</dbReference>
<evidence type="ECO:0000313" key="8">
    <source>
        <dbReference type="EMBL" id="KAG5456080.1"/>
    </source>
</evidence>
<feature type="compositionally biased region" description="Polar residues" evidence="7">
    <location>
        <begin position="150"/>
        <end position="167"/>
    </location>
</feature>
<keyword evidence="4 6" id="KW-0949">S-adenosyl-L-methionine</keyword>
<dbReference type="EC" id="2.1.1.-" evidence="6"/>
<comment type="function">
    <text evidence="6">S-adenosyl-L-methionine-dependent methyltransferase that specifically methylates the N(1) position of adenine in helix 25.1 in 25S rRNA. Required both for ribosomal 40S and 60S subunits biogenesis. Required for efficient pre-rRNA cleavage at site A2.</text>
</comment>
<dbReference type="PANTHER" id="PTHR12787">
    <property type="entry name" value="RIBOSOMAL RNA-PROCESSING PROTEIN 8"/>
    <property type="match status" value="1"/>
</dbReference>
<protein>
    <recommendedName>
        <fullName evidence="6">Ribosomal RNA-processing protein 8</fullName>
        <ecNumber evidence="6">2.1.1.-</ecNumber>
    </recommendedName>
</protein>
<organism evidence="8 9">
    <name type="scientific">Olpidium bornovanus</name>
    <dbReference type="NCBI Taxonomy" id="278681"/>
    <lineage>
        <taxon>Eukaryota</taxon>
        <taxon>Fungi</taxon>
        <taxon>Fungi incertae sedis</taxon>
        <taxon>Olpidiomycota</taxon>
        <taxon>Olpidiomycotina</taxon>
        <taxon>Olpidiomycetes</taxon>
        <taxon>Olpidiales</taxon>
        <taxon>Olpidiaceae</taxon>
        <taxon>Olpidium</taxon>
    </lineage>
</organism>
<dbReference type="GO" id="GO:0008168">
    <property type="term" value="F:methyltransferase activity"/>
    <property type="evidence" value="ECO:0007669"/>
    <property type="project" value="UniProtKB-KW"/>
</dbReference>
<dbReference type="GO" id="GO:0005730">
    <property type="term" value="C:nucleolus"/>
    <property type="evidence" value="ECO:0007669"/>
    <property type="project" value="UniProtKB-SubCell"/>
</dbReference>
<evidence type="ECO:0000256" key="7">
    <source>
        <dbReference type="SAM" id="MobiDB-lite"/>
    </source>
</evidence>
<evidence type="ECO:0000256" key="4">
    <source>
        <dbReference type="ARBA" id="ARBA00022691"/>
    </source>
</evidence>
<evidence type="ECO:0000256" key="5">
    <source>
        <dbReference type="ARBA" id="ARBA00023242"/>
    </source>
</evidence>
<evidence type="ECO:0000256" key="6">
    <source>
        <dbReference type="RuleBase" id="RU365074"/>
    </source>
</evidence>
<dbReference type="Proteomes" id="UP000673691">
    <property type="component" value="Unassembled WGS sequence"/>
</dbReference>
<dbReference type="InterPro" id="IPR042036">
    <property type="entry name" value="RRP8_N"/>
</dbReference>
<dbReference type="OrthoDB" id="10258825at2759"/>
<name>A0A8H8DF20_9FUNG</name>
<feature type="region of interest" description="Disordered" evidence="7">
    <location>
        <begin position="1"/>
        <end position="224"/>
    </location>
</feature>
<evidence type="ECO:0000313" key="9">
    <source>
        <dbReference type="Proteomes" id="UP000673691"/>
    </source>
</evidence>
<comment type="subcellular location">
    <subcellularLocation>
        <location evidence="6">Nucleus</location>
        <location evidence="6">Nucleolus</location>
    </subcellularLocation>
</comment>
<keyword evidence="5 6" id="KW-0539">Nucleus</keyword>
<dbReference type="GO" id="GO:0032259">
    <property type="term" value="P:methylation"/>
    <property type="evidence" value="ECO:0007669"/>
    <property type="project" value="UniProtKB-KW"/>
</dbReference>
<gene>
    <name evidence="8" type="ORF">BJ554DRAFT_4281</name>
</gene>
<dbReference type="Pfam" id="PF05148">
    <property type="entry name" value="Methyltransf_8"/>
    <property type="match status" value="1"/>
</dbReference>
<accession>A0A8H8DF20</accession>